<feature type="coiled-coil region" evidence="1">
    <location>
        <begin position="61"/>
        <end position="135"/>
    </location>
</feature>
<dbReference type="InterPro" id="IPR007470">
    <property type="entry name" value="HemX"/>
</dbReference>
<evidence type="ECO:0008006" key="6">
    <source>
        <dbReference type="Google" id="ProtNLM"/>
    </source>
</evidence>
<dbReference type="RefSeq" id="WP_136771942.1">
    <property type="nucleotide sequence ID" value="NZ_CP156074.1"/>
</dbReference>
<organism evidence="4 5">
    <name type="scientific">Chitiniphilus eburneus</name>
    <dbReference type="NCBI Taxonomy" id="2571148"/>
    <lineage>
        <taxon>Bacteria</taxon>
        <taxon>Pseudomonadati</taxon>
        <taxon>Pseudomonadota</taxon>
        <taxon>Betaproteobacteria</taxon>
        <taxon>Neisseriales</taxon>
        <taxon>Chitinibacteraceae</taxon>
        <taxon>Chitiniphilus</taxon>
    </lineage>
</organism>
<evidence type="ECO:0000256" key="3">
    <source>
        <dbReference type="SAM" id="Phobius"/>
    </source>
</evidence>
<dbReference type="Pfam" id="PF04375">
    <property type="entry name" value="HemX"/>
    <property type="match status" value="1"/>
</dbReference>
<dbReference type="Proteomes" id="UP000310016">
    <property type="component" value="Unassembled WGS sequence"/>
</dbReference>
<keyword evidence="1" id="KW-0175">Coiled coil</keyword>
<evidence type="ECO:0000313" key="4">
    <source>
        <dbReference type="EMBL" id="TJZ77466.1"/>
    </source>
</evidence>
<feature type="transmembrane region" description="Helical" evidence="3">
    <location>
        <begin position="27"/>
        <end position="45"/>
    </location>
</feature>
<gene>
    <name evidence="4" type="ORF">FAZ21_03780</name>
</gene>
<dbReference type="OrthoDB" id="9787650at2"/>
<reference evidence="4 5" key="1">
    <citation type="submission" date="2019-04" db="EMBL/GenBank/DDBJ databases">
        <title>Chitiniphilus eburnea sp. nov., a novel chitinolytic bacterium isolated from aquaculture sludge.</title>
        <authorList>
            <person name="Sheng M."/>
        </authorList>
    </citation>
    <scope>NUCLEOTIDE SEQUENCE [LARGE SCALE GENOMIC DNA]</scope>
    <source>
        <strain evidence="4 5">HX-2-15</strain>
    </source>
</reference>
<sequence length="348" mass="38218">MTQEQETLSAAFSTPPKRPRRLSAPSPALLLAILALAASGGLWLYQQQANMVVQAQVGRQLANYAQKAADASAREQALTERLRAMEREIALLAGKQAEAQGQQATLTALYDALTRSETQRVLAELEQTLSFASQQLQLAGNVSAALVGLETVQDKLAQLDRPELIPVRKAVARDIEKLKSQPYLDVVGISAKLDTLVAGIDKLPLAVDGYRHPPEPVDASAERHWFKRLVREAWNDLKQLVRIREMDKPEAMLLTPEQSFFLRENVKLRLLDARTALLLRNDGAFRADLHAARDYLANYFDAAAAQTRSTEASLKELSEESLAIPLPSLAESLAAVRGARTEATGVRP</sequence>
<dbReference type="EMBL" id="SUMF01000002">
    <property type="protein sequence ID" value="TJZ77466.1"/>
    <property type="molecule type" value="Genomic_DNA"/>
</dbReference>
<dbReference type="AlphaFoldDB" id="A0A4U0Q892"/>
<protein>
    <recommendedName>
        <fullName evidence="6">Heme biosynthesis operon protein HemX</fullName>
    </recommendedName>
</protein>
<accession>A0A4U0Q892</accession>
<keyword evidence="5" id="KW-1185">Reference proteome</keyword>
<evidence type="ECO:0000256" key="2">
    <source>
        <dbReference type="SAM" id="MobiDB-lite"/>
    </source>
</evidence>
<name>A0A4U0Q892_9NEIS</name>
<comment type="caution">
    <text evidence="4">The sequence shown here is derived from an EMBL/GenBank/DDBJ whole genome shotgun (WGS) entry which is preliminary data.</text>
</comment>
<evidence type="ECO:0000313" key="5">
    <source>
        <dbReference type="Proteomes" id="UP000310016"/>
    </source>
</evidence>
<keyword evidence="3" id="KW-0472">Membrane</keyword>
<dbReference type="PANTHER" id="PTHR38043">
    <property type="entry name" value="PROTEIN HEMX"/>
    <property type="match status" value="1"/>
</dbReference>
<proteinExistence type="predicted"/>
<keyword evidence="3" id="KW-1133">Transmembrane helix</keyword>
<feature type="region of interest" description="Disordered" evidence="2">
    <location>
        <begin position="1"/>
        <end position="21"/>
    </location>
</feature>
<dbReference type="PANTHER" id="PTHR38043:SF1">
    <property type="entry name" value="PROTEIN HEMX"/>
    <property type="match status" value="1"/>
</dbReference>
<evidence type="ECO:0000256" key="1">
    <source>
        <dbReference type="SAM" id="Coils"/>
    </source>
</evidence>
<feature type="compositionally biased region" description="Polar residues" evidence="2">
    <location>
        <begin position="1"/>
        <end position="12"/>
    </location>
</feature>
<keyword evidence="3" id="KW-0812">Transmembrane</keyword>